<name>A0AAE0QFL5_9TELE</name>
<dbReference type="Proteomes" id="UP001274896">
    <property type="component" value="Unassembled WGS sequence"/>
</dbReference>
<dbReference type="EMBL" id="JAUCMX010000016">
    <property type="protein sequence ID" value="KAK3519757.1"/>
    <property type="molecule type" value="Genomic_DNA"/>
</dbReference>
<organism evidence="1 2">
    <name type="scientific">Hemibagrus guttatus</name>
    <dbReference type="NCBI Taxonomy" id="175788"/>
    <lineage>
        <taxon>Eukaryota</taxon>
        <taxon>Metazoa</taxon>
        <taxon>Chordata</taxon>
        <taxon>Craniata</taxon>
        <taxon>Vertebrata</taxon>
        <taxon>Euteleostomi</taxon>
        <taxon>Actinopterygii</taxon>
        <taxon>Neopterygii</taxon>
        <taxon>Teleostei</taxon>
        <taxon>Ostariophysi</taxon>
        <taxon>Siluriformes</taxon>
        <taxon>Bagridae</taxon>
        <taxon>Hemibagrus</taxon>
    </lineage>
</organism>
<evidence type="ECO:0000313" key="2">
    <source>
        <dbReference type="Proteomes" id="UP001274896"/>
    </source>
</evidence>
<evidence type="ECO:0000313" key="1">
    <source>
        <dbReference type="EMBL" id="KAK3519757.1"/>
    </source>
</evidence>
<keyword evidence="2" id="KW-1185">Reference proteome</keyword>
<comment type="caution">
    <text evidence="1">The sequence shown here is derived from an EMBL/GenBank/DDBJ whole genome shotgun (WGS) entry which is preliminary data.</text>
</comment>
<protein>
    <submittedName>
        <fullName evidence="1">Uncharacterized protein</fullName>
    </submittedName>
</protein>
<proteinExistence type="predicted"/>
<accession>A0AAE0QFL5</accession>
<dbReference type="AlphaFoldDB" id="A0AAE0QFL5"/>
<sequence>MGVVPIVDKMREDRLRRRIISQCKDFLIEIWLCEILRENKGHDPKRRPWGKRAGIRKRLRACAHSTPLPSILLANVQLLENKLDDLRARVKFQRLLRLQSPLLHRDMAEPSGAGPHHPTGF</sequence>
<gene>
    <name evidence="1" type="ORF">QTP70_003910</name>
</gene>
<reference evidence="1" key="1">
    <citation type="submission" date="2023-06" db="EMBL/GenBank/DDBJ databases">
        <title>Male Hemibagrus guttatus genome.</title>
        <authorList>
            <person name="Bian C."/>
        </authorList>
    </citation>
    <scope>NUCLEOTIDE SEQUENCE</scope>
    <source>
        <strain evidence="1">Male_cb2023</strain>
        <tissue evidence="1">Muscle</tissue>
    </source>
</reference>